<dbReference type="InterPro" id="IPR026960">
    <property type="entry name" value="RVT-Znf"/>
</dbReference>
<feature type="domain" description="Endonuclease/exonuclease/phosphatase" evidence="1">
    <location>
        <begin position="613"/>
        <end position="813"/>
    </location>
</feature>
<dbReference type="SUPFAM" id="SSF56219">
    <property type="entry name" value="DNase I-like"/>
    <property type="match status" value="1"/>
</dbReference>
<keyword evidence="5" id="KW-0808">Transferase</keyword>
<evidence type="ECO:0000259" key="1">
    <source>
        <dbReference type="Pfam" id="PF03372"/>
    </source>
</evidence>
<keyword evidence="6" id="KW-1185">Reference proteome</keyword>
<feature type="domain" description="Zinc knuckle CX2CX4HX4C" evidence="4">
    <location>
        <begin position="302"/>
        <end position="346"/>
    </location>
</feature>
<dbReference type="GO" id="GO:0003964">
    <property type="term" value="F:RNA-directed DNA polymerase activity"/>
    <property type="evidence" value="ECO:0007669"/>
    <property type="project" value="UniProtKB-KW"/>
</dbReference>
<dbReference type="InterPro" id="IPR036397">
    <property type="entry name" value="RNaseH_sf"/>
</dbReference>
<reference evidence="5" key="1">
    <citation type="submission" date="2020-09" db="EMBL/GenBank/DDBJ databases">
        <title>Genome-Enabled Discovery of Anthraquinone Biosynthesis in Senna tora.</title>
        <authorList>
            <person name="Kang S.-H."/>
            <person name="Pandey R.P."/>
            <person name="Lee C.-M."/>
            <person name="Sim J.-S."/>
            <person name="Jeong J.-T."/>
            <person name="Choi B.-S."/>
            <person name="Jung M."/>
            <person name="Ginzburg D."/>
            <person name="Zhao K."/>
            <person name="Won S.Y."/>
            <person name="Oh T.-J."/>
            <person name="Yu Y."/>
            <person name="Kim N.-H."/>
            <person name="Lee O.R."/>
            <person name="Lee T.-H."/>
            <person name="Bashyal P."/>
            <person name="Kim T.-S."/>
            <person name="Lee W.-H."/>
            <person name="Kawkins C."/>
            <person name="Kim C.-K."/>
            <person name="Kim J.S."/>
            <person name="Ahn B.O."/>
            <person name="Rhee S.Y."/>
            <person name="Sohng J.K."/>
        </authorList>
    </citation>
    <scope>NUCLEOTIDE SEQUENCE</scope>
    <source>
        <tissue evidence="5">Leaf</tissue>
    </source>
</reference>
<feature type="domain" description="RNase H type-1" evidence="2">
    <location>
        <begin position="110"/>
        <end position="191"/>
    </location>
</feature>
<dbReference type="Proteomes" id="UP000634136">
    <property type="component" value="Unassembled WGS sequence"/>
</dbReference>
<dbReference type="PANTHER" id="PTHR33116">
    <property type="entry name" value="REVERSE TRANSCRIPTASE ZINC-BINDING DOMAIN-CONTAINING PROTEIN-RELATED-RELATED"/>
    <property type="match status" value="1"/>
</dbReference>
<evidence type="ECO:0000313" key="6">
    <source>
        <dbReference type="Proteomes" id="UP000634136"/>
    </source>
</evidence>
<protein>
    <submittedName>
        <fullName evidence="5">Reverse transcriptase</fullName>
    </submittedName>
</protein>
<proteinExistence type="predicted"/>
<organism evidence="5 6">
    <name type="scientific">Senna tora</name>
    <dbReference type="NCBI Taxonomy" id="362788"/>
    <lineage>
        <taxon>Eukaryota</taxon>
        <taxon>Viridiplantae</taxon>
        <taxon>Streptophyta</taxon>
        <taxon>Embryophyta</taxon>
        <taxon>Tracheophyta</taxon>
        <taxon>Spermatophyta</taxon>
        <taxon>Magnoliopsida</taxon>
        <taxon>eudicotyledons</taxon>
        <taxon>Gunneridae</taxon>
        <taxon>Pentapetalae</taxon>
        <taxon>rosids</taxon>
        <taxon>fabids</taxon>
        <taxon>Fabales</taxon>
        <taxon>Fabaceae</taxon>
        <taxon>Caesalpinioideae</taxon>
        <taxon>Cassia clade</taxon>
        <taxon>Senna</taxon>
    </lineage>
</organism>
<sequence length="1604" mass="180654">MGFWKSIWKMPLNSRYKVFLWRACIGNIPTVETLKQREKRGHFAIALYYIWESRNRKKFEGEVINLNGLWMKVERCWDEFRVAGCHEMGVVEIPQSLRWEKPKQPFMKMNVDAGVRRNGDGALGGVLRDWNGCVQATFISSTPKLGDVALIEALAVERGVRVAMEAGVKNLIIESDSRLVVDMLNSNCKHSSVLGTEGARLVDGRALVGKLIFEKHLNRNTVMVMIRKGWNMKEELTILEVQVNTFLFSFVNLEDYKRILKGGLSRGNVIRMGSKVGEVLIIEDLVVNGRLIRSFARARVLIDLDKPLVAGFWVPRPQMSSIWISVKYEKLHQFCYKCGCVGHDFKVYKTLRRAMGNDGKPLYGEWLGVASRLEEDWSVGVACEEETVAEARDFVRENEDFVRSRRNGKDVVDVPPNLSRLNDVVGSSSEKRTRVERGMEGKVEGISDIMMNDVGESEAHLGVGLSSKKSRWSPTGYVVDIPFDSEGDKENDIIPYHSPKGVADVIMGLGSFSLKRPGGDLLSSVVGKRRKVFEKAISSKASISIFMDSDLGQGSSGFCAGKSSEKKSKKRTRVKESQKGKFVAVQASVDDESLFSDKLFKFRFQVGVDGEKDEGLGVALTVKALRELCRKFKPHVVFLMETRCRSVKMENIRRRKILHFDQDFYVDPVGKSGGLAIWWKEEIGLNILFHSKNFIHSRLVTSELDVPDFLTCVYGPPVEGERRITWDRLRGFGCNISSPWLYLGDFNDDLYHSEKDCGLFDLEYKGPFFTWSNERPGDAHVKERLDRALGNVGLLCSFPKAQVFVNDPIGSDHSPLIVDLNFSDSKSERVFKFEMFWLDHPGYKEVMRQGWFKSMDPWEDVIKELLRRRRRNKILRLKNDEGNWLCAEGEVAGCFTNFYSSLFKKGGPRDLRKVIDCVSPVISEEDNNDLLRKVSVLEVKEAVFQLGGLKAPGPDGYYGIFYQNAWEDVGDQLFRLVSDFFEKGQEVNFDKSCLFFSANASGDVREEVCGLLGVSERVDPGSYLGLPMVLGKSKLEALAYVRERMMKKMHSWKNNFLSHAGREVLIKAVVNAIPCYSMSVFKFLKSSYMEFDNLIANFWWGLKEDGSKVHWRAWSKLIRPKDEGGLGFKDFENFNLSLLAKQSWRILESPNDLWVQVLKGLYFPSGDFLSAKKGHRASWVWSSILEGRELFLEGACWKVGDGSSVLVWGDRWVPGLHDFRSGSVLPESLEDLKVGDLICNGSWDLSVVSDFISPVEERAIKAVPILNSSSDRLLWPFSKRGSYESIWKIKAIPKVKFFLWRACVEALPTKEALFKRKCASSPYCQICGVEVETIEHAILLCDWAKCVWFACPLAFKVSALSISRFDVWCMEVLFANGEADDRCRTLAAVVCWEIWKTRCNFIFKGILVDPVVCCRKIVSAFVELESALGANSATLVTPKVSSISDKWENPVFGAFKVNVDGAFLQDSLDAGIGLLFRDASGNMVKGFCGKALAFSAEFPDVRITYEMDCKELFLMVDSLGSVGGDWRCEEILDDIISVARSSCLLSFALVRRGGNQAADWLAKCAVKGLAPLGWVSHPPPPLALVLARDREVAARGASPKVGIG</sequence>
<accession>A0A834X692</accession>
<feature type="domain" description="Reverse transcriptase zinc-binding" evidence="3">
    <location>
        <begin position="1283"/>
        <end position="1348"/>
    </location>
</feature>
<dbReference type="PANTHER" id="PTHR33116:SF86">
    <property type="entry name" value="REVERSE TRANSCRIPTASE DOMAIN-CONTAINING PROTEIN"/>
    <property type="match status" value="1"/>
</dbReference>
<comment type="caution">
    <text evidence="5">The sequence shown here is derived from an EMBL/GenBank/DDBJ whole genome shotgun (WGS) entry which is preliminary data.</text>
</comment>
<dbReference type="Gene3D" id="3.60.10.10">
    <property type="entry name" value="Endonuclease/exonuclease/phosphatase"/>
    <property type="match status" value="1"/>
</dbReference>
<name>A0A834X692_9FABA</name>
<evidence type="ECO:0000259" key="4">
    <source>
        <dbReference type="Pfam" id="PF14392"/>
    </source>
</evidence>
<dbReference type="InterPro" id="IPR002156">
    <property type="entry name" value="RNaseH_domain"/>
</dbReference>
<evidence type="ECO:0000259" key="3">
    <source>
        <dbReference type="Pfam" id="PF13966"/>
    </source>
</evidence>
<evidence type="ECO:0000259" key="2">
    <source>
        <dbReference type="Pfam" id="PF13456"/>
    </source>
</evidence>
<dbReference type="Pfam" id="PF03372">
    <property type="entry name" value="Exo_endo_phos"/>
    <property type="match status" value="1"/>
</dbReference>
<dbReference type="GO" id="GO:0003676">
    <property type="term" value="F:nucleic acid binding"/>
    <property type="evidence" value="ECO:0007669"/>
    <property type="project" value="InterPro"/>
</dbReference>
<dbReference type="InterPro" id="IPR036691">
    <property type="entry name" value="Endo/exonu/phosph_ase_sf"/>
</dbReference>
<gene>
    <name evidence="5" type="ORF">G2W53_007366</name>
</gene>
<dbReference type="Pfam" id="PF13966">
    <property type="entry name" value="zf-RVT"/>
    <property type="match status" value="1"/>
</dbReference>
<dbReference type="SUPFAM" id="SSF53098">
    <property type="entry name" value="Ribonuclease H-like"/>
    <property type="match status" value="1"/>
</dbReference>
<dbReference type="InterPro" id="IPR044730">
    <property type="entry name" value="RNase_H-like_dom_plant"/>
</dbReference>
<dbReference type="EMBL" id="JAAIUW010000003">
    <property type="protein sequence ID" value="KAF7838884.1"/>
    <property type="molecule type" value="Genomic_DNA"/>
</dbReference>
<dbReference type="InterPro" id="IPR005135">
    <property type="entry name" value="Endo/exonuclease/phosphatase"/>
</dbReference>
<keyword evidence="5" id="KW-0695">RNA-directed DNA polymerase</keyword>
<keyword evidence="5" id="KW-0548">Nucleotidyltransferase</keyword>
<dbReference type="GO" id="GO:0004523">
    <property type="term" value="F:RNA-DNA hybrid ribonuclease activity"/>
    <property type="evidence" value="ECO:0007669"/>
    <property type="project" value="InterPro"/>
</dbReference>
<dbReference type="CDD" id="cd06222">
    <property type="entry name" value="RNase_H_like"/>
    <property type="match status" value="2"/>
</dbReference>
<dbReference type="InterPro" id="IPR012337">
    <property type="entry name" value="RNaseH-like_sf"/>
</dbReference>
<dbReference type="Pfam" id="PF14392">
    <property type="entry name" value="zf-CCHC_4"/>
    <property type="match status" value="1"/>
</dbReference>
<dbReference type="Gene3D" id="3.30.420.10">
    <property type="entry name" value="Ribonuclease H-like superfamily/Ribonuclease H"/>
    <property type="match status" value="1"/>
</dbReference>
<dbReference type="InterPro" id="IPR025836">
    <property type="entry name" value="Zn_knuckle_CX2CX4HX4C"/>
</dbReference>
<evidence type="ECO:0000313" key="5">
    <source>
        <dbReference type="EMBL" id="KAF7838884.1"/>
    </source>
</evidence>
<dbReference type="Pfam" id="PF13456">
    <property type="entry name" value="RVT_3"/>
    <property type="match status" value="1"/>
</dbReference>
<dbReference type="OrthoDB" id="1166575at2759"/>